<gene>
    <name evidence="1" type="ORF">PGT21_009127</name>
</gene>
<protein>
    <submittedName>
        <fullName evidence="1">Uncharacterized protein</fullName>
    </submittedName>
</protein>
<comment type="caution">
    <text evidence="1">The sequence shown here is derived from an EMBL/GenBank/DDBJ whole genome shotgun (WGS) entry which is preliminary data.</text>
</comment>
<evidence type="ECO:0000313" key="2">
    <source>
        <dbReference type="Proteomes" id="UP000324748"/>
    </source>
</evidence>
<proteinExistence type="predicted"/>
<dbReference type="Proteomes" id="UP000324748">
    <property type="component" value="Unassembled WGS sequence"/>
</dbReference>
<name>A0A5B0PNE3_PUCGR</name>
<dbReference type="EMBL" id="VSWC01000042">
    <property type="protein sequence ID" value="KAA1103175.1"/>
    <property type="molecule type" value="Genomic_DNA"/>
</dbReference>
<sequence>MGGWARLGSLESKPEGKESTIVMKVISSFYKLTIIDFATSLFREVDKMQRLHFQSTASAEMP</sequence>
<keyword evidence="2" id="KW-1185">Reference proteome</keyword>
<dbReference type="AlphaFoldDB" id="A0A5B0PNE3"/>
<organism evidence="1 2">
    <name type="scientific">Puccinia graminis f. sp. tritici</name>
    <dbReference type="NCBI Taxonomy" id="56615"/>
    <lineage>
        <taxon>Eukaryota</taxon>
        <taxon>Fungi</taxon>
        <taxon>Dikarya</taxon>
        <taxon>Basidiomycota</taxon>
        <taxon>Pucciniomycotina</taxon>
        <taxon>Pucciniomycetes</taxon>
        <taxon>Pucciniales</taxon>
        <taxon>Pucciniaceae</taxon>
        <taxon>Puccinia</taxon>
    </lineage>
</organism>
<accession>A0A5B0PNE3</accession>
<evidence type="ECO:0000313" key="1">
    <source>
        <dbReference type="EMBL" id="KAA1103175.1"/>
    </source>
</evidence>
<reference evidence="1 2" key="1">
    <citation type="submission" date="2019-05" db="EMBL/GenBank/DDBJ databases">
        <title>Emergence of the Ug99 lineage of the wheat stem rust pathogen through somatic hybridization.</title>
        <authorList>
            <person name="Li F."/>
            <person name="Upadhyaya N.M."/>
            <person name="Sperschneider J."/>
            <person name="Matny O."/>
            <person name="Nguyen-Phuc H."/>
            <person name="Mago R."/>
            <person name="Raley C."/>
            <person name="Miller M.E."/>
            <person name="Silverstein K.A.T."/>
            <person name="Henningsen E."/>
            <person name="Hirsch C.D."/>
            <person name="Visser B."/>
            <person name="Pretorius Z.A."/>
            <person name="Steffenson B.J."/>
            <person name="Schwessinger B."/>
            <person name="Dodds P.N."/>
            <person name="Figueroa M."/>
        </authorList>
    </citation>
    <scope>NUCLEOTIDE SEQUENCE [LARGE SCALE GENOMIC DNA]</scope>
    <source>
        <strain evidence="1">21-0</strain>
    </source>
</reference>